<feature type="domain" description="RAP" evidence="1">
    <location>
        <begin position="368"/>
        <end position="426"/>
    </location>
</feature>
<dbReference type="Proteomes" id="UP000002899">
    <property type="component" value="Chromosome II"/>
</dbReference>
<dbReference type="GeneID" id="24424290"/>
<protein>
    <submittedName>
        <fullName evidence="2">RAP protein, putative</fullName>
    </submittedName>
</protein>
<organism evidence="2 3">
    <name type="scientific">Babesia microti (strain RI)</name>
    <dbReference type="NCBI Taxonomy" id="1133968"/>
    <lineage>
        <taxon>Eukaryota</taxon>
        <taxon>Sar</taxon>
        <taxon>Alveolata</taxon>
        <taxon>Apicomplexa</taxon>
        <taxon>Aconoidasida</taxon>
        <taxon>Piroplasmida</taxon>
        <taxon>Babesiidae</taxon>
        <taxon>Babesia</taxon>
    </lineage>
</organism>
<dbReference type="Gene3D" id="3.40.960.10">
    <property type="entry name" value="VSR Endonuclease"/>
    <property type="match status" value="1"/>
</dbReference>
<reference evidence="2 3" key="1">
    <citation type="journal article" date="2012" name="Nucleic Acids Res.">
        <title>Sequencing of the smallest Apicomplexan genome from the human pathogen Babesia microti.</title>
        <authorList>
            <person name="Cornillot E."/>
            <person name="Hadj-Kaddour K."/>
            <person name="Dassouli A."/>
            <person name="Noel B."/>
            <person name="Ranwez V."/>
            <person name="Vacherie B."/>
            <person name="Augagneur Y."/>
            <person name="Bres V."/>
            <person name="Duclos A."/>
            <person name="Randazzo S."/>
            <person name="Carcy B."/>
            <person name="Debierre-Grockiego F."/>
            <person name="Delbecq S."/>
            <person name="Moubri-Menage K."/>
            <person name="Shams-Eldin H."/>
            <person name="Usmani-Brown S."/>
            <person name="Bringaud F."/>
            <person name="Wincker P."/>
            <person name="Vivares C.P."/>
            <person name="Schwarz R.T."/>
            <person name="Schetters T.P."/>
            <person name="Krause P.J."/>
            <person name="Gorenflot A."/>
            <person name="Berry V."/>
            <person name="Barbe V."/>
            <person name="Ben Mamoun C."/>
        </authorList>
    </citation>
    <scope>NUCLEOTIDE SEQUENCE [LARGE SCALE GENOMIC DNA]</scope>
    <source>
        <strain evidence="2 3">RI</strain>
    </source>
</reference>
<keyword evidence="3" id="KW-1185">Reference proteome</keyword>
<dbReference type="AlphaFoldDB" id="A0A1R4AAH6"/>
<accession>A0A1R4AAH6</accession>
<gene>
    <name evidence="2" type="ORF">BMR1_02g02530</name>
</gene>
<dbReference type="KEGG" id="bmic:BMR1_02g02530"/>
<evidence type="ECO:0000313" key="2">
    <source>
        <dbReference type="EMBL" id="SJK86008.1"/>
    </source>
</evidence>
<dbReference type="EMBL" id="FO082872">
    <property type="protein sequence ID" value="SJK86008.1"/>
    <property type="molecule type" value="Genomic_DNA"/>
</dbReference>
<evidence type="ECO:0000313" key="3">
    <source>
        <dbReference type="Proteomes" id="UP000002899"/>
    </source>
</evidence>
<dbReference type="PROSITE" id="PS51286">
    <property type="entry name" value="RAP"/>
    <property type="match status" value="1"/>
</dbReference>
<dbReference type="InterPro" id="IPR013584">
    <property type="entry name" value="RAP"/>
</dbReference>
<dbReference type="OrthoDB" id="385235at2759"/>
<dbReference type="RefSeq" id="XP_021338207.1">
    <property type="nucleotide sequence ID" value="XM_021481580.1"/>
</dbReference>
<sequence length="446" mass="51388">MTALKCLELCRDSKLFSCVRQFSSFPSNVYISASNGVRCDILWRKYAQQTVSSSQFLSPSDAVLLFHSFAKIGFKDHRVIKALSLVILKNVHSLSPCGLSLVLNGLKKFDLKNRDLLEIVTNQVCLSMDKFLPQDISLVANSIAHFHVYHLTFWNKLNLYLKNDINLGHFEASLILMAYAKLDIRDVPTMNALLKVIVPQFESIEIKNSTLILHSLAKLDIVPKGFFEMAYLHIQNLIIHEPDKFDLQSLVLTLYTAVCLVKSPKKLIVNVMELIIPRKEILGNYKLGKLKMVADVLILMYNDLYDAFDPDLKEFLRYIQDTPLKIVDKSSRWGEDVSKTLDFMKIDHNTNLYIQELYADIVFKDSKVVIKCTGPYNYYAYSKRMTAFAKLNIKLLELKGYTVIVIPFFEWSELRSLEEKVERLYQLGREAFEKINSNRIVDKLLV</sequence>
<dbReference type="SMART" id="SM00952">
    <property type="entry name" value="RAP"/>
    <property type="match status" value="1"/>
</dbReference>
<name>A0A1R4AAH6_BABMR</name>
<dbReference type="VEuPathDB" id="PiroplasmaDB:BMR1_02g02530"/>
<evidence type="ECO:0000259" key="1">
    <source>
        <dbReference type="PROSITE" id="PS51286"/>
    </source>
</evidence>
<dbReference type="Pfam" id="PF08373">
    <property type="entry name" value="RAP"/>
    <property type="match status" value="1"/>
</dbReference>
<proteinExistence type="predicted"/>
<reference evidence="2 3" key="3">
    <citation type="journal article" date="2016" name="Sci. Rep.">
        <title>Genome-wide diversity and gene expression profiling of Babesia microti isolates identify polymorphic genes that mediate host-pathogen interactions.</title>
        <authorList>
            <person name="Silva J.C."/>
            <person name="Cornillot E."/>
            <person name="McCracken C."/>
            <person name="Usmani-Brown S."/>
            <person name="Dwivedi A."/>
            <person name="Ifeonu O.O."/>
            <person name="Crabtree J."/>
            <person name="Gotia H.T."/>
            <person name="Virji A.Z."/>
            <person name="Reynes C."/>
            <person name="Colinge J."/>
            <person name="Kumar V."/>
            <person name="Lawres L."/>
            <person name="Pazzi J.E."/>
            <person name="Pablo J.V."/>
            <person name="Hung C."/>
            <person name="Brancato J."/>
            <person name="Kumari P."/>
            <person name="Orvis J."/>
            <person name="Tretina K."/>
            <person name="Chibucos M."/>
            <person name="Ott S."/>
            <person name="Sadzewicz L."/>
            <person name="Sengamalay N."/>
            <person name="Shetty A.C."/>
            <person name="Su Q."/>
            <person name="Tallon L."/>
            <person name="Fraser C.M."/>
            <person name="Frutos R."/>
            <person name="Molina D.M."/>
            <person name="Krause P.J."/>
            <person name="Ben Mamoun C."/>
        </authorList>
    </citation>
    <scope>NUCLEOTIDE SEQUENCE [LARGE SCALE GENOMIC DNA]</scope>
    <source>
        <strain evidence="2 3">RI</strain>
    </source>
</reference>
<reference evidence="2 3" key="2">
    <citation type="journal article" date="2013" name="PLoS ONE">
        <title>Whole genome mapping and re-organization of the nuclear and mitochondrial genomes of Babesia microti isolates.</title>
        <authorList>
            <person name="Cornillot E."/>
            <person name="Dassouli A."/>
            <person name="Garg A."/>
            <person name="Pachikara N."/>
            <person name="Randazzo S."/>
            <person name="Depoix D."/>
            <person name="Carcy B."/>
            <person name="Delbecq S."/>
            <person name="Frutos R."/>
            <person name="Silva J.C."/>
            <person name="Sutton R."/>
            <person name="Krause P.J."/>
            <person name="Mamoun C.B."/>
        </authorList>
    </citation>
    <scope>NUCLEOTIDE SEQUENCE [LARGE SCALE GENOMIC DNA]</scope>
    <source>
        <strain evidence="2 3">RI</strain>
    </source>
</reference>